<dbReference type="EMBL" id="HACM01002645">
    <property type="protein sequence ID" value="CRZ03087.1"/>
    <property type="molecule type" value="Transcribed_RNA"/>
</dbReference>
<dbReference type="EMBL" id="HACM01002644">
    <property type="protein sequence ID" value="CRZ03086.1"/>
    <property type="molecule type" value="Transcribed_RNA"/>
</dbReference>
<accession>A0A0H5QND7</accession>
<dbReference type="AlphaFoldDB" id="A0A0H5QND7"/>
<sequence length="131" mass="14686">MLPALRREILQSREITERSGSISINVAEFGLRSHDHGELSFWVFALCWHADPYLARSHPLATPTLMLNIGNTTIFFIDGTDNQLTRNIYGQSLCLIIMTTLPAKRNNEKSAVKLKSEDALAPYEICSPVLV</sequence>
<evidence type="ECO:0000313" key="1">
    <source>
        <dbReference type="EMBL" id="CRZ03087.1"/>
    </source>
</evidence>
<protein>
    <submittedName>
        <fullName evidence="1">Uncharacterized protein</fullName>
    </submittedName>
</protein>
<name>A0A0H5QND7_9EUKA</name>
<proteinExistence type="predicted"/>
<organism evidence="1">
    <name type="scientific">Spongospora subterranea</name>
    <dbReference type="NCBI Taxonomy" id="70186"/>
    <lineage>
        <taxon>Eukaryota</taxon>
        <taxon>Sar</taxon>
        <taxon>Rhizaria</taxon>
        <taxon>Endomyxa</taxon>
        <taxon>Phytomyxea</taxon>
        <taxon>Plasmodiophorida</taxon>
        <taxon>Plasmodiophoridae</taxon>
        <taxon>Spongospora</taxon>
    </lineage>
</organism>
<reference evidence="1" key="1">
    <citation type="submission" date="2015-04" db="EMBL/GenBank/DDBJ databases">
        <title>The genome sequence of the plant pathogenic Rhizarian Plasmodiophora brassicae reveals insights in its biotrophic life cycle and the origin of chitin synthesis.</title>
        <authorList>
            <person name="Schwelm A."/>
            <person name="Fogelqvist J."/>
            <person name="Knaust A."/>
            <person name="Julke S."/>
            <person name="Lilja T."/>
            <person name="Dhandapani V."/>
            <person name="Bonilla-Rosso G."/>
            <person name="Karlsson M."/>
            <person name="Shevchenko A."/>
            <person name="Choi S.R."/>
            <person name="Kim H.G."/>
            <person name="Park J.Y."/>
            <person name="Lim Y.P."/>
            <person name="Ludwig-Muller J."/>
            <person name="Dixelius C."/>
        </authorList>
    </citation>
    <scope>NUCLEOTIDE SEQUENCE</scope>
    <source>
        <tissue evidence="1">Potato root galls</tissue>
    </source>
</reference>